<dbReference type="InterPro" id="IPR023005">
    <property type="entry name" value="Nucleoside_diP_kinase_AS"/>
</dbReference>
<dbReference type="GO" id="GO:0006183">
    <property type="term" value="P:GTP biosynthetic process"/>
    <property type="evidence" value="ECO:0007669"/>
    <property type="project" value="InterPro"/>
</dbReference>
<dbReference type="GO" id="GO:0046872">
    <property type="term" value="F:metal ion binding"/>
    <property type="evidence" value="ECO:0007669"/>
    <property type="project" value="UniProtKB-KW"/>
</dbReference>
<dbReference type="PANTHER" id="PTHR46956:SF1">
    <property type="entry name" value="NUCLEOSIDE DIPHOSPHATE KINASE 6"/>
    <property type="match status" value="1"/>
</dbReference>
<evidence type="ECO:0000256" key="9">
    <source>
        <dbReference type="RuleBase" id="RU004011"/>
    </source>
</evidence>
<keyword evidence="7" id="KW-0460">Magnesium</keyword>
<keyword evidence="12" id="KW-1185">Reference proteome</keyword>
<dbReference type="GO" id="GO:0006241">
    <property type="term" value="P:CTP biosynthetic process"/>
    <property type="evidence" value="ECO:0007669"/>
    <property type="project" value="InterPro"/>
</dbReference>
<comment type="similarity">
    <text evidence="8 9">Belongs to the NDK family.</text>
</comment>
<dbReference type="PROSITE" id="PS00469">
    <property type="entry name" value="NDPK"/>
    <property type="match status" value="1"/>
</dbReference>
<dbReference type="SMART" id="SM00562">
    <property type="entry name" value="NDK"/>
    <property type="match status" value="1"/>
</dbReference>
<feature type="binding site" evidence="8">
    <location>
        <position position="112"/>
    </location>
    <ligand>
        <name>ATP</name>
        <dbReference type="ChEBI" id="CHEBI:30616"/>
    </ligand>
</feature>
<dbReference type="GeneID" id="108624231"/>
<feature type="binding site" evidence="8">
    <location>
        <position position="15"/>
    </location>
    <ligand>
        <name>ATP</name>
        <dbReference type="ChEBI" id="CHEBI:30616"/>
    </ligand>
</feature>
<dbReference type="AlphaFoldDB" id="A0AAJ7IWF9"/>
<dbReference type="RefSeq" id="XP_017878876.1">
    <property type="nucleotide sequence ID" value="XM_018023387.2"/>
</dbReference>
<evidence type="ECO:0000256" key="4">
    <source>
        <dbReference type="ARBA" id="ARBA00022741"/>
    </source>
</evidence>
<keyword evidence="6 10" id="KW-0067">ATP-binding</keyword>
<accession>A0AAJ7IWF9</accession>
<keyword evidence="3" id="KW-0479">Metal-binding</keyword>
<name>A0AAJ7IWF9_9HYME</name>
<feature type="binding site" evidence="8">
    <location>
        <position position="122"/>
    </location>
    <ligand>
        <name>ATP</name>
        <dbReference type="ChEBI" id="CHEBI:30616"/>
    </ligand>
</feature>
<feature type="domain" description="Nucleoside diphosphate kinase-like" evidence="11">
    <location>
        <begin position="7"/>
        <end position="148"/>
    </location>
</feature>
<proteinExistence type="inferred from homology"/>
<gene>
    <name evidence="13" type="primary">LOC108624231</name>
</gene>
<evidence type="ECO:0000256" key="6">
    <source>
        <dbReference type="ARBA" id="ARBA00022840"/>
    </source>
</evidence>
<dbReference type="InterPro" id="IPR037994">
    <property type="entry name" value="NDPk6"/>
</dbReference>
<reference evidence="13" key="1">
    <citation type="submission" date="2025-08" db="UniProtKB">
        <authorList>
            <consortium name="RefSeq"/>
        </authorList>
    </citation>
    <scope>IDENTIFICATION</scope>
    <source>
        <tissue evidence="13">Whole body</tissue>
    </source>
</reference>
<dbReference type="InterPro" id="IPR001564">
    <property type="entry name" value="Nucleoside_diP_kinase"/>
</dbReference>
<evidence type="ECO:0000259" key="11">
    <source>
        <dbReference type="SMART" id="SM00562"/>
    </source>
</evidence>
<dbReference type="SUPFAM" id="SSF54919">
    <property type="entry name" value="Nucleoside diphosphate kinase, NDK"/>
    <property type="match status" value="1"/>
</dbReference>
<dbReference type="GO" id="GO:0006228">
    <property type="term" value="P:UTP biosynthetic process"/>
    <property type="evidence" value="ECO:0007669"/>
    <property type="project" value="InterPro"/>
</dbReference>
<comment type="cofactor">
    <cofactor evidence="1">
        <name>Mg(2+)</name>
        <dbReference type="ChEBI" id="CHEBI:18420"/>
    </cofactor>
</comment>
<feature type="active site" description="Pros-phosphohistidine intermediate" evidence="8">
    <location>
        <position position="125"/>
    </location>
</feature>
<sequence length="188" mass="22245">MQSRKPLELTLAIIKPHIVKSPFVLQKIRDLIIDNNLKIVRSRRTTLTRNEAELFYEEHKEKFFYNRLMTFMCSGPSDIHILADHDVIAKWRRLMGPTKVYQAQYTDPKTIRGMFGLSDTRNAAHGSDSIKSAEREIKIFFTDFDFQRWHEYEERFYNLGHLHFDPIAFIHTIDTNFPNTPGQEQITK</sequence>
<feature type="binding site" evidence="8">
    <location>
        <position position="64"/>
    </location>
    <ligand>
        <name>ATP</name>
        <dbReference type="ChEBI" id="CHEBI:30616"/>
    </ligand>
</feature>
<dbReference type="InterPro" id="IPR034907">
    <property type="entry name" value="NDK-like_dom"/>
</dbReference>
<dbReference type="PANTHER" id="PTHR46956">
    <property type="entry name" value="NUCLEOSIDE DIPHOSPHATE KINASE 6"/>
    <property type="match status" value="1"/>
</dbReference>
<keyword evidence="4 10" id="KW-0547">Nucleotide-binding</keyword>
<keyword evidence="2 10" id="KW-0808">Transferase</keyword>
<dbReference type="Pfam" id="PF00334">
    <property type="entry name" value="NDK"/>
    <property type="match status" value="1"/>
</dbReference>
<organism evidence="12 13">
    <name type="scientific">Ceratina calcarata</name>
    <dbReference type="NCBI Taxonomy" id="156304"/>
    <lineage>
        <taxon>Eukaryota</taxon>
        <taxon>Metazoa</taxon>
        <taxon>Ecdysozoa</taxon>
        <taxon>Arthropoda</taxon>
        <taxon>Hexapoda</taxon>
        <taxon>Insecta</taxon>
        <taxon>Pterygota</taxon>
        <taxon>Neoptera</taxon>
        <taxon>Endopterygota</taxon>
        <taxon>Hymenoptera</taxon>
        <taxon>Apocrita</taxon>
        <taxon>Aculeata</taxon>
        <taxon>Apoidea</taxon>
        <taxon>Anthophila</taxon>
        <taxon>Apidae</taxon>
        <taxon>Ceratina</taxon>
        <taxon>Zadontomerus</taxon>
    </lineage>
</organism>
<dbReference type="InterPro" id="IPR036850">
    <property type="entry name" value="NDK-like_dom_sf"/>
</dbReference>
<evidence type="ECO:0000256" key="1">
    <source>
        <dbReference type="ARBA" id="ARBA00001946"/>
    </source>
</evidence>
<dbReference type="KEGG" id="ccal:108624231"/>
<dbReference type="Proteomes" id="UP000694925">
    <property type="component" value="Unplaced"/>
</dbReference>
<dbReference type="PROSITE" id="PS51374">
    <property type="entry name" value="NDPK_LIKE"/>
    <property type="match status" value="1"/>
</dbReference>
<evidence type="ECO:0000256" key="8">
    <source>
        <dbReference type="PROSITE-ProRule" id="PRU00706"/>
    </source>
</evidence>
<feature type="binding site" evidence="8">
    <location>
        <position position="98"/>
    </location>
    <ligand>
        <name>ATP</name>
        <dbReference type="ChEBI" id="CHEBI:30616"/>
    </ligand>
</feature>
<evidence type="ECO:0000256" key="5">
    <source>
        <dbReference type="ARBA" id="ARBA00022777"/>
    </source>
</evidence>
<evidence type="ECO:0000313" key="13">
    <source>
        <dbReference type="RefSeq" id="XP_017878876.1"/>
    </source>
</evidence>
<dbReference type="Gene3D" id="3.30.70.141">
    <property type="entry name" value="Nucleoside diphosphate kinase-like domain"/>
    <property type="match status" value="1"/>
</dbReference>
<dbReference type="GO" id="GO:0004550">
    <property type="term" value="F:nucleoside diphosphate kinase activity"/>
    <property type="evidence" value="ECO:0007669"/>
    <property type="project" value="UniProtKB-EC"/>
</dbReference>
<evidence type="ECO:0000256" key="3">
    <source>
        <dbReference type="ARBA" id="ARBA00022723"/>
    </source>
</evidence>
<dbReference type="GO" id="GO:0005524">
    <property type="term" value="F:ATP binding"/>
    <property type="evidence" value="ECO:0007669"/>
    <property type="project" value="UniProtKB-KW"/>
</dbReference>
<evidence type="ECO:0000313" key="12">
    <source>
        <dbReference type="Proteomes" id="UP000694925"/>
    </source>
</evidence>
<dbReference type="EC" id="2.7.4.6" evidence="10"/>
<keyword evidence="5 10" id="KW-0418">Kinase</keyword>
<evidence type="ECO:0000256" key="10">
    <source>
        <dbReference type="RuleBase" id="RU004013"/>
    </source>
</evidence>
<dbReference type="PRINTS" id="PR01243">
    <property type="entry name" value="NUCDPKINASE"/>
</dbReference>
<protein>
    <recommendedName>
        <fullName evidence="10">Nucleoside diphosphate kinase</fullName>
        <ecNumber evidence="10">2.7.4.6</ecNumber>
    </recommendedName>
</protein>
<evidence type="ECO:0000256" key="2">
    <source>
        <dbReference type="ARBA" id="ARBA00022679"/>
    </source>
</evidence>
<evidence type="ECO:0000256" key="7">
    <source>
        <dbReference type="ARBA" id="ARBA00022842"/>
    </source>
</evidence>
<feature type="binding site" evidence="8">
    <location>
        <position position="92"/>
    </location>
    <ligand>
        <name>ATP</name>
        <dbReference type="ChEBI" id="CHEBI:30616"/>
    </ligand>
</feature>
<comment type="catalytic activity">
    <reaction evidence="10">
        <text>a 2'-deoxyribonucleoside 5'-diphosphate + ATP = a 2'-deoxyribonucleoside 5'-triphosphate + ADP</text>
        <dbReference type="Rhea" id="RHEA:44640"/>
        <dbReference type="ChEBI" id="CHEBI:30616"/>
        <dbReference type="ChEBI" id="CHEBI:61560"/>
        <dbReference type="ChEBI" id="CHEBI:73316"/>
        <dbReference type="ChEBI" id="CHEBI:456216"/>
        <dbReference type="EC" id="2.7.4.6"/>
    </reaction>
</comment>